<comment type="caution">
    <text evidence="3">The sequence shown here is derived from an EMBL/GenBank/DDBJ whole genome shotgun (WGS) entry which is preliminary data.</text>
</comment>
<reference evidence="3 4" key="1">
    <citation type="submission" date="2018-08" db="EMBL/GenBank/DDBJ databases">
        <title>Genomic Encyclopedia of Archaeal and Bacterial Type Strains, Phase II (KMG-II): from individual species to whole genera.</title>
        <authorList>
            <person name="Goeker M."/>
        </authorList>
    </citation>
    <scope>NUCLEOTIDE SEQUENCE [LARGE SCALE GENOMIC DNA]</scope>
    <source>
        <strain evidence="3 4">DSM 17099</strain>
    </source>
</reference>
<dbReference type="SUPFAM" id="SSF54909">
    <property type="entry name" value="Dimeric alpha+beta barrel"/>
    <property type="match status" value="1"/>
</dbReference>
<dbReference type="PANTHER" id="PTHR37828:SF1">
    <property type="entry name" value="YCII-RELATED DOMAIN-CONTAINING PROTEIN"/>
    <property type="match status" value="1"/>
</dbReference>
<proteinExistence type="inferred from homology"/>
<dbReference type="InterPro" id="IPR005545">
    <property type="entry name" value="YCII"/>
</dbReference>
<gene>
    <name evidence="3" type="ORF">BDD41_1804</name>
</gene>
<organism evidence="3 4">
    <name type="scientific">Paracoccus versutus</name>
    <name type="common">Thiobacillus versutus</name>
    <dbReference type="NCBI Taxonomy" id="34007"/>
    <lineage>
        <taxon>Bacteria</taxon>
        <taxon>Pseudomonadati</taxon>
        <taxon>Pseudomonadota</taxon>
        <taxon>Alphaproteobacteria</taxon>
        <taxon>Rhodobacterales</taxon>
        <taxon>Paracoccaceae</taxon>
        <taxon>Paracoccus</taxon>
    </lineage>
</organism>
<protein>
    <submittedName>
        <fullName evidence="3">Uncharacterized protein YciI</fullName>
    </submittedName>
</protein>
<evidence type="ECO:0000256" key="1">
    <source>
        <dbReference type="ARBA" id="ARBA00007689"/>
    </source>
</evidence>
<dbReference type="InterPro" id="IPR011008">
    <property type="entry name" value="Dimeric_a/b-barrel"/>
</dbReference>
<feature type="domain" description="YCII-related" evidence="2">
    <location>
        <begin position="17"/>
        <end position="84"/>
    </location>
</feature>
<dbReference type="RefSeq" id="WP_208861545.1">
    <property type="nucleotide sequence ID" value="NZ_CP038196.1"/>
</dbReference>
<evidence type="ECO:0000313" key="3">
    <source>
        <dbReference type="EMBL" id="REF73262.1"/>
    </source>
</evidence>
<name>A0A3D9XYB7_PARVE</name>
<accession>A0A3D9XYB7</accession>
<dbReference type="EMBL" id="QTUJ01000001">
    <property type="protein sequence ID" value="REF73262.1"/>
    <property type="molecule type" value="Genomic_DNA"/>
</dbReference>
<dbReference type="Pfam" id="PF03795">
    <property type="entry name" value="YCII"/>
    <property type="match status" value="1"/>
</dbReference>
<dbReference type="Proteomes" id="UP000256941">
    <property type="component" value="Unassembled WGS sequence"/>
</dbReference>
<sequence length="101" mass="10948">MPLVPNGHSIFVVDLRYTAPIERVDAAVPEHIQFVKANFAAGVFIASGRKDTGDGGLIIAVAENRAQLEAILLEDPFKKLELAEFHISGFEPAMMADQLGE</sequence>
<evidence type="ECO:0000313" key="4">
    <source>
        <dbReference type="Proteomes" id="UP000256941"/>
    </source>
</evidence>
<dbReference type="PANTHER" id="PTHR37828">
    <property type="entry name" value="GSR2449 PROTEIN"/>
    <property type="match status" value="1"/>
</dbReference>
<comment type="similarity">
    <text evidence="1">Belongs to the YciI family.</text>
</comment>
<dbReference type="Gene3D" id="3.30.70.1060">
    <property type="entry name" value="Dimeric alpha+beta barrel"/>
    <property type="match status" value="1"/>
</dbReference>
<evidence type="ECO:0000259" key="2">
    <source>
        <dbReference type="Pfam" id="PF03795"/>
    </source>
</evidence>
<dbReference type="AlphaFoldDB" id="A0A3D9XYB7"/>